<dbReference type="InterPro" id="IPR050557">
    <property type="entry name" value="RTX_toxin/Mannuronan_C5-epim"/>
</dbReference>
<name>A0A562NVC4_9RHOB</name>
<comment type="caution">
    <text evidence="4">The sequence shown here is derived from an EMBL/GenBank/DDBJ whole genome shotgun (WGS) entry which is preliminary data.</text>
</comment>
<feature type="region of interest" description="Disordered" evidence="3">
    <location>
        <begin position="134"/>
        <end position="158"/>
    </location>
</feature>
<sequence>MNETIFLLLGVLGIAGIGALVSDNDDAQPPETPDPDPYGGRPVIEGTNENDTIAGTAGNDAIHGFDGDDAINDGAGDDLVWGGRGADTVAASEGDDLIYLGMHNDVYGQADSGIDEGNDTIVGGTGRDTIITNGGEHTIYGDRMDEDDDDDNGDNDRIEDHGGIVMVDAGEGDDVIWSPDDSDPDRPDTLLGGDGADTIYAGGYDIVDAGKGADLLILRSDSSGPADIAYGEADSLQVTLSQDYDGPENYELVQDGDDVRVVLDGHDIAILRETLVREVREISLVRAEP</sequence>
<evidence type="ECO:0000256" key="3">
    <source>
        <dbReference type="SAM" id="MobiDB-lite"/>
    </source>
</evidence>
<reference evidence="4 5" key="1">
    <citation type="journal article" date="2015" name="Stand. Genomic Sci.">
        <title>Genomic Encyclopedia of Bacterial and Archaeal Type Strains, Phase III: the genomes of soil and plant-associated and newly described type strains.</title>
        <authorList>
            <person name="Whitman W.B."/>
            <person name="Woyke T."/>
            <person name="Klenk H.P."/>
            <person name="Zhou Y."/>
            <person name="Lilburn T.G."/>
            <person name="Beck B.J."/>
            <person name="De Vos P."/>
            <person name="Vandamme P."/>
            <person name="Eisen J.A."/>
            <person name="Garrity G."/>
            <person name="Hugenholtz P."/>
            <person name="Kyrpides N.C."/>
        </authorList>
    </citation>
    <scope>NUCLEOTIDE SEQUENCE [LARGE SCALE GENOMIC DNA]</scope>
    <source>
        <strain evidence="4 5">CGMCC 1.5364</strain>
    </source>
</reference>
<dbReference type="Pfam" id="PF00353">
    <property type="entry name" value="HemolysinCabind"/>
    <property type="match status" value="3"/>
</dbReference>
<evidence type="ECO:0000313" key="5">
    <source>
        <dbReference type="Proteomes" id="UP000316225"/>
    </source>
</evidence>
<evidence type="ECO:0000256" key="1">
    <source>
        <dbReference type="ARBA" id="ARBA00004613"/>
    </source>
</evidence>
<keyword evidence="5" id="KW-1185">Reference proteome</keyword>
<dbReference type="GO" id="GO:0005576">
    <property type="term" value="C:extracellular region"/>
    <property type="evidence" value="ECO:0007669"/>
    <property type="project" value="UniProtKB-SubCell"/>
</dbReference>
<dbReference type="PANTHER" id="PTHR38340">
    <property type="entry name" value="S-LAYER PROTEIN"/>
    <property type="match status" value="1"/>
</dbReference>
<dbReference type="Proteomes" id="UP000316225">
    <property type="component" value="Unassembled WGS sequence"/>
</dbReference>
<keyword evidence="2" id="KW-0964">Secreted</keyword>
<dbReference type="SUPFAM" id="SSF51120">
    <property type="entry name" value="beta-Roll"/>
    <property type="match status" value="1"/>
</dbReference>
<organism evidence="4 5">
    <name type="scientific">Paracoccus sulfuroxidans</name>
    <dbReference type="NCBI Taxonomy" id="384678"/>
    <lineage>
        <taxon>Bacteria</taxon>
        <taxon>Pseudomonadati</taxon>
        <taxon>Pseudomonadota</taxon>
        <taxon>Alphaproteobacteria</taxon>
        <taxon>Rhodobacterales</taxon>
        <taxon>Paracoccaceae</taxon>
        <taxon>Paracoccus</taxon>
    </lineage>
</organism>
<feature type="region of interest" description="Disordered" evidence="3">
    <location>
        <begin position="23"/>
        <end position="48"/>
    </location>
</feature>
<dbReference type="PANTHER" id="PTHR38340:SF1">
    <property type="entry name" value="S-LAYER PROTEIN"/>
    <property type="match status" value="1"/>
</dbReference>
<evidence type="ECO:0000256" key="2">
    <source>
        <dbReference type="ARBA" id="ARBA00022525"/>
    </source>
</evidence>
<comment type="subcellular location">
    <subcellularLocation>
        <location evidence="1">Secreted</location>
    </subcellularLocation>
</comment>
<dbReference type="GO" id="GO:0005509">
    <property type="term" value="F:calcium ion binding"/>
    <property type="evidence" value="ECO:0007669"/>
    <property type="project" value="InterPro"/>
</dbReference>
<dbReference type="AlphaFoldDB" id="A0A562NVC4"/>
<dbReference type="EMBL" id="VLKU01000003">
    <property type="protein sequence ID" value="TWI35656.1"/>
    <property type="molecule type" value="Genomic_DNA"/>
</dbReference>
<protein>
    <submittedName>
        <fullName evidence="4">Hemolysin type calcium-binding protein</fullName>
    </submittedName>
</protein>
<dbReference type="Gene3D" id="2.150.10.10">
    <property type="entry name" value="Serralysin-like metalloprotease, C-terminal"/>
    <property type="match status" value="1"/>
</dbReference>
<accession>A0A562NVC4</accession>
<dbReference type="InterPro" id="IPR001343">
    <property type="entry name" value="Hemolysn_Ca-bd"/>
</dbReference>
<feature type="compositionally biased region" description="Acidic residues" evidence="3">
    <location>
        <begin position="144"/>
        <end position="153"/>
    </location>
</feature>
<dbReference type="RefSeq" id="WP_145396730.1">
    <property type="nucleotide sequence ID" value="NZ_VLKU01000003.1"/>
</dbReference>
<proteinExistence type="predicted"/>
<dbReference type="InterPro" id="IPR011049">
    <property type="entry name" value="Serralysin-like_metalloprot_C"/>
</dbReference>
<evidence type="ECO:0000313" key="4">
    <source>
        <dbReference type="EMBL" id="TWI35656.1"/>
    </source>
</evidence>
<dbReference type="PRINTS" id="PR00313">
    <property type="entry name" value="CABNDNGRPT"/>
</dbReference>
<gene>
    <name evidence="4" type="ORF">IQ24_01013</name>
</gene>
<dbReference type="OrthoDB" id="7771705at2"/>